<dbReference type="HOGENOM" id="CLU_015572_2_0_9"/>
<dbReference type="Gene3D" id="3.20.20.140">
    <property type="entry name" value="Metal-dependent hydrolases"/>
    <property type="match status" value="1"/>
</dbReference>
<keyword evidence="4 7" id="KW-0378">Hydrolase</keyword>
<name>F5RQH6_9FIRM</name>
<sequence length="465" mass="50998">MRTVIKGGLVCLPSDPTHLDIAVENGVITEIAENLDVGDDFLIDACGMVVVPGGIDPHTHMDLQQSPKYRACDTFLTGGIAAACGGTTTIIDHIAFGPPGCTLRQPLDVYWDLAKDCPIDYSFHGVLQHVDMDILDELGELIDAGFPSFKAYTTYGFPLMEAGLMPVLRVMRERAGLLTVHCESDVITNTLRRDLGAGEQEPIEHALTRPNIAEAMSVNMLLSIARAAGDAPAYIVHLSAHESLDQLRLARQEGQRNAYAETCTQYLTLTEDKFRGNADDAIQYIMAPPLRKEEDRAALWQGLHDGDIQVVATDHCPFMPDEKRAYAKDFRDCPGGVPGVEERMPLIFSEGVLAGRISLPDFVRVTSTNAAKIFGLYPKKGTLLPGSDADIVLIDPRREHTLTASDLHSTCGWTPYEGMTVRASIALTMLRGEVIAREGAFLGQRGYGQFLQRKRNVPYEDIVRC</sequence>
<dbReference type="EC" id="3.5.2.-" evidence="7"/>
<comment type="similarity">
    <text evidence="2">Belongs to the metallo-dependent hydrolases superfamily. Hydantoinase/dihydropyrimidinase family.</text>
</comment>
<comment type="cofactor">
    <cofactor evidence="1">
        <name>Zn(2+)</name>
        <dbReference type="ChEBI" id="CHEBI:29105"/>
    </cofactor>
</comment>
<reference evidence="7 8" key="1">
    <citation type="submission" date="2011-04" db="EMBL/GenBank/DDBJ databases">
        <authorList>
            <person name="Muzny D."/>
            <person name="Qin X."/>
            <person name="Deng J."/>
            <person name="Jiang H."/>
            <person name="Liu Y."/>
            <person name="Qu J."/>
            <person name="Song X.-Z."/>
            <person name="Zhang L."/>
            <person name="Thornton R."/>
            <person name="Coyle M."/>
            <person name="Francisco L."/>
            <person name="Jackson L."/>
            <person name="Javaid M."/>
            <person name="Korchina V."/>
            <person name="Kovar C."/>
            <person name="Mata R."/>
            <person name="Mathew T."/>
            <person name="Ngo R."/>
            <person name="Nguyen L."/>
            <person name="Nguyen N."/>
            <person name="Okwuonu G."/>
            <person name="Ongeri F."/>
            <person name="Pham C."/>
            <person name="Simmons D."/>
            <person name="Wilczek-Boney K."/>
            <person name="Hale W."/>
            <person name="Jakkamsetti A."/>
            <person name="Pham P."/>
            <person name="Ruth R."/>
            <person name="San Lucas F."/>
            <person name="Warren J."/>
            <person name="Zhang J."/>
            <person name="Zhao Z."/>
            <person name="Zhou C."/>
            <person name="Zhu D."/>
            <person name="Lee S."/>
            <person name="Bess C."/>
            <person name="Blankenburg K."/>
            <person name="Forbes L."/>
            <person name="Fu Q."/>
            <person name="Gubbala S."/>
            <person name="Hirani K."/>
            <person name="Jayaseelan J.C."/>
            <person name="Lara F."/>
            <person name="Munidasa M."/>
            <person name="Palculict T."/>
            <person name="Patil S."/>
            <person name="Pu L.-L."/>
            <person name="Saada N."/>
            <person name="Tang L."/>
            <person name="Weissenberger G."/>
            <person name="Zhu Y."/>
            <person name="Hemphill L."/>
            <person name="Shang Y."/>
            <person name="Youmans B."/>
            <person name="Ayvaz T."/>
            <person name="Ross M."/>
            <person name="Santibanez J."/>
            <person name="Aqrawi P."/>
            <person name="Gross S."/>
            <person name="Joshi V."/>
            <person name="Fowler G."/>
            <person name="Nazareth L."/>
            <person name="Reid J."/>
            <person name="Worley K."/>
            <person name="Petrosino J."/>
            <person name="Highlander S."/>
            <person name="Gibbs R."/>
        </authorList>
    </citation>
    <scope>NUCLEOTIDE SEQUENCE [LARGE SCALE GENOMIC DNA]</scope>
    <source>
        <strain evidence="7 8">DSM 2778</strain>
    </source>
</reference>
<dbReference type="EMBL" id="AFHQ01000061">
    <property type="protein sequence ID" value="EGK56899.1"/>
    <property type="molecule type" value="Genomic_DNA"/>
</dbReference>
<evidence type="ECO:0000256" key="5">
    <source>
        <dbReference type="PIRSR" id="PIRSR611778-50"/>
    </source>
</evidence>
<organism evidence="7 8">
    <name type="scientific">Centipeda periodontii DSM 2778</name>
    <dbReference type="NCBI Taxonomy" id="888060"/>
    <lineage>
        <taxon>Bacteria</taxon>
        <taxon>Bacillati</taxon>
        <taxon>Bacillota</taxon>
        <taxon>Negativicutes</taxon>
        <taxon>Selenomonadales</taxon>
        <taxon>Selenomonadaceae</taxon>
        <taxon>Centipeda</taxon>
    </lineage>
</organism>
<dbReference type="SUPFAM" id="SSF51556">
    <property type="entry name" value="Metallo-dependent hydrolases"/>
    <property type="match status" value="1"/>
</dbReference>
<evidence type="ECO:0000256" key="4">
    <source>
        <dbReference type="ARBA" id="ARBA00022801"/>
    </source>
</evidence>
<feature type="domain" description="Amidohydrolase-related" evidence="6">
    <location>
        <begin position="49"/>
        <end position="434"/>
    </location>
</feature>
<dbReference type="eggNOG" id="COG0044">
    <property type="taxonomic scope" value="Bacteria"/>
</dbReference>
<dbReference type="PANTHER" id="PTHR11647:SF1">
    <property type="entry name" value="COLLAPSIN RESPONSE MEDIATOR PROTEIN"/>
    <property type="match status" value="1"/>
</dbReference>
<dbReference type="AlphaFoldDB" id="F5RQH6"/>
<dbReference type="GO" id="GO:0005829">
    <property type="term" value="C:cytosol"/>
    <property type="evidence" value="ECO:0007669"/>
    <property type="project" value="TreeGrafter"/>
</dbReference>
<feature type="modified residue" description="N6-carboxylysine" evidence="5">
    <location>
        <position position="150"/>
    </location>
</feature>
<evidence type="ECO:0000256" key="1">
    <source>
        <dbReference type="ARBA" id="ARBA00001947"/>
    </source>
</evidence>
<dbReference type="STRING" id="888060.HMPREF9081_2512"/>
<dbReference type="NCBIfam" id="TIGR02033">
    <property type="entry name" value="D-hydantoinase"/>
    <property type="match status" value="1"/>
</dbReference>
<evidence type="ECO:0000313" key="7">
    <source>
        <dbReference type="EMBL" id="EGK56899.1"/>
    </source>
</evidence>
<keyword evidence="3" id="KW-0479">Metal-binding</keyword>
<dbReference type="GO" id="GO:0046872">
    <property type="term" value="F:metal ion binding"/>
    <property type="evidence" value="ECO:0007669"/>
    <property type="project" value="UniProtKB-KW"/>
</dbReference>
<dbReference type="SUPFAM" id="SSF51338">
    <property type="entry name" value="Composite domain of metallo-dependent hydrolases"/>
    <property type="match status" value="2"/>
</dbReference>
<evidence type="ECO:0000256" key="3">
    <source>
        <dbReference type="ARBA" id="ARBA00022723"/>
    </source>
</evidence>
<gene>
    <name evidence="7" type="primary">hyuA2</name>
    <name evidence="7" type="ORF">HMPREF9081_2512</name>
</gene>
<dbReference type="InterPro" id="IPR006680">
    <property type="entry name" value="Amidohydro-rel"/>
</dbReference>
<dbReference type="FunFam" id="3.20.20.140:FF:000174">
    <property type="entry name" value="Dihydropyrimidinase-related protein 2"/>
    <property type="match status" value="1"/>
</dbReference>
<protein>
    <submittedName>
        <fullName evidence="7">D-phenylhydantoinase</fullName>
        <ecNumber evidence="7">3.5.2.-</ecNumber>
    </submittedName>
</protein>
<dbReference type="OrthoDB" id="9765462at2"/>
<dbReference type="PANTHER" id="PTHR11647">
    <property type="entry name" value="HYDRANTOINASE/DIHYDROPYRIMIDINASE FAMILY MEMBER"/>
    <property type="match status" value="1"/>
</dbReference>
<dbReference type="InterPro" id="IPR050378">
    <property type="entry name" value="Metallo-dep_Hydrolases_sf"/>
</dbReference>
<evidence type="ECO:0000256" key="2">
    <source>
        <dbReference type="ARBA" id="ARBA00008829"/>
    </source>
</evidence>
<accession>F5RQH6</accession>
<comment type="caution">
    <text evidence="7">The sequence shown here is derived from an EMBL/GenBank/DDBJ whole genome shotgun (WGS) entry which is preliminary data.</text>
</comment>
<dbReference type="RefSeq" id="WP_006307690.1">
    <property type="nucleotide sequence ID" value="NZ_GL892076.1"/>
</dbReference>
<comment type="PTM">
    <text evidence="5">Carbamylation allows a single lysine to coordinate two divalent metal cations.</text>
</comment>
<evidence type="ECO:0000259" key="6">
    <source>
        <dbReference type="Pfam" id="PF01979"/>
    </source>
</evidence>
<dbReference type="InterPro" id="IPR011059">
    <property type="entry name" value="Metal-dep_hydrolase_composite"/>
</dbReference>
<dbReference type="Gene3D" id="2.30.40.10">
    <property type="entry name" value="Urease, subunit C, domain 1"/>
    <property type="match status" value="1"/>
</dbReference>
<keyword evidence="8" id="KW-1185">Reference proteome</keyword>
<dbReference type="InterPro" id="IPR032466">
    <property type="entry name" value="Metal_Hydrolase"/>
</dbReference>
<proteinExistence type="inferred from homology"/>
<dbReference type="InterPro" id="IPR011778">
    <property type="entry name" value="Hydantoinase/dihydroPyrase"/>
</dbReference>
<evidence type="ECO:0000313" key="8">
    <source>
        <dbReference type="Proteomes" id="UP000004067"/>
    </source>
</evidence>
<dbReference type="Pfam" id="PF01979">
    <property type="entry name" value="Amidohydro_1"/>
    <property type="match status" value="1"/>
</dbReference>
<dbReference type="GO" id="GO:0016812">
    <property type="term" value="F:hydrolase activity, acting on carbon-nitrogen (but not peptide) bonds, in cyclic amides"/>
    <property type="evidence" value="ECO:0007669"/>
    <property type="project" value="TreeGrafter"/>
</dbReference>
<dbReference type="Proteomes" id="UP000004067">
    <property type="component" value="Unassembled WGS sequence"/>
</dbReference>